<protein>
    <submittedName>
        <fullName evidence="2">Nuclear transport factor 2 family protein</fullName>
    </submittedName>
</protein>
<dbReference type="Pfam" id="PF12893">
    <property type="entry name" value="Lumazine_bd_2"/>
    <property type="match status" value="1"/>
</dbReference>
<dbReference type="EMBL" id="PJRP01000023">
    <property type="protein sequence ID" value="PLP96712.1"/>
    <property type="molecule type" value="Genomic_DNA"/>
</dbReference>
<dbReference type="Gene3D" id="3.10.450.50">
    <property type="match status" value="1"/>
</dbReference>
<feature type="chain" id="PRO_5014697822" evidence="1">
    <location>
        <begin position="23"/>
        <end position="161"/>
    </location>
</feature>
<dbReference type="RefSeq" id="WP_101685173.1">
    <property type="nucleotide sequence ID" value="NZ_PJRP01000023.1"/>
</dbReference>
<organism evidence="2 3">
    <name type="scientific">Cupriavidus pauculus</name>
    <dbReference type="NCBI Taxonomy" id="82633"/>
    <lineage>
        <taxon>Bacteria</taxon>
        <taxon>Pseudomonadati</taxon>
        <taxon>Pseudomonadota</taxon>
        <taxon>Betaproteobacteria</taxon>
        <taxon>Burkholderiales</taxon>
        <taxon>Burkholderiaceae</taxon>
        <taxon>Cupriavidus</taxon>
    </lineage>
</organism>
<evidence type="ECO:0000313" key="2">
    <source>
        <dbReference type="EMBL" id="PLP96712.1"/>
    </source>
</evidence>
<dbReference type="SUPFAM" id="SSF54427">
    <property type="entry name" value="NTF2-like"/>
    <property type="match status" value="1"/>
</dbReference>
<gene>
    <name evidence="2" type="ORF">CYJ10_30455</name>
</gene>
<dbReference type="InterPro" id="IPR032710">
    <property type="entry name" value="NTF2-like_dom_sf"/>
</dbReference>
<keyword evidence="1" id="KW-0732">Signal</keyword>
<dbReference type="OrthoDB" id="5676998at2"/>
<sequence length="161" mass="17344">MKLRSAILPIIFLASTVNFANAATTDAAASGKPTANAATAVDVKEYEAIKRTLGLYLEGGRQGKSAIMKPAFHPNAVMYGGAGDSMQGGPIKSLFEYIDGHPPATGLNAYITKIEVQNQVAFARIESDNWNGARFSDMFLLVKDSGNWKILTKIYHQYGAN</sequence>
<dbReference type="Proteomes" id="UP000234341">
    <property type="component" value="Unassembled WGS sequence"/>
</dbReference>
<evidence type="ECO:0000256" key="1">
    <source>
        <dbReference type="SAM" id="SignalP"/>
    </source>
</evidence>
<dbReference type="InterPro" id="IPR039437">
    <property type="entry name" value="FrzH/put_lumazine-bd"/>
</dbReference>
<proteinExistence type="predicted"/>
<dbReference type="AlphaFoldDB" id="A0A2N5C3B4"/>
<name>A0A2N5C3B4_9BURK</name>
<reference evidence="2 3" key="1">
    <citation type="submission" date="2017-12" db="EMBL/GenBank/DDBJ databases">
        <title>Genome sequence of the active heterotrophic nitrifier-denitrifier, Cupriavidus pauculus UM1.</title>
        <authorList>
            <person name="Putonti C."/>
            <person name="Castignetti D."/>
        </authorList>
    </citation>
    <scope>NUCLEOTIDE SEQUENCE [LARGE SCALE GENOMIC DNA]</scope>
    <source>
        <strain evidence="2 3">UM1</strain>
    </source>
</reference>
<feature type="signal peptide" evidence="1">
    <location>
        <begin position="1"/>
        <end position="22"/>
    </location>
</feature>
<evidence type="ECO:0000313" key="3">
    <source>
        <dbReference type="Proteomes" id="UP000234341"/>
    </source>
</evidence>
<accession>A0A2N5C3B4</accession>
<comment type="caution">
    <text evidence="2">The sequence shown here is derived from an EMBL/GenBank/DDBJ whole genome shotgun (WGS) entry which is preliminary data.</text>
</comment>